<evidence type="ECO:0000313" key="1">
    <source>
        <dbReference type="EMBL" id="KAF2647981.1"/>
    </source>
</evidence>
<sequence>MDINLFEIATTLDILIRLDIEEYLTKKLVPVYSLLKSICGGRIIIPQQELVERTSATDLHTVIEGVTLAISITIVNNQLAEELNTIDKAVAVICSSLRHRVFTNDMMAKEMNELESAIHKLSATDIALGKVFSELHDIRPASEQHPACSILPHTIDLGPVMTDCLELVTRFWIGGSV</sequence>
<evidence type="ECO:0000313" key="2">
    <source>
        <dbReference type="Proteomes" id="UP000799324"/>
    </source>
</evidence>
<dbReference type="Proteomes" id="UP000799324">
    <property type="component" value="Unassembled WGS sequence"/>
</dbReference>
<dbReference type="EMBL" id="MU004566">
    <property type="protein sequence ID" value="KAF2647981.1"/>
    <property type="molecule type" value="Genomic_DNA"/>
</dbReference>
<protein>
    <submittedName>
        <fullName evidence="1">Uncharacterized protein</fullName>
    </submittedName>
</protein>
<reference evidence="1" key="1">
    <citation type="journal article" date="2020" name="Stud. Mycol.">
        <title>101 Dothideomycetes genomes: a test case for predicting lifestyles and emergence of pathogens.</title>
        <authorList>
            <person name="Haridas S."/>
            <person name="Albert R."/>
            <person name="Binder M."/>
            <person name="Bloem J."/>
            <person name="Labutti K."/>
            <person name="Salamov A."/>
            <person name="Andreopoulos B."/>
            <person name="Baker S."/>
            <person name="Barry K."/>
            <person name="Bills G."/>
            <person name="Bluhm B."/>
            <person name="Cannon C."/>
            <person name="Castanera R."/>
            <person name="Culley D."/>
            <person name="Daum C."/>
            <person name="Ezra D."/>
            <person name="Gonzalez J."/>
            <person name="Henrissat B."/>
            <person name="Kuo A."/>
            <person name="Liang C."/>
            <person name="Lipzen A."/>
            <person name="Lutzoni F."/>
            <person name="Magnuson J."/>
            <person name="Mondo S."/>
            <person name="Nolan M."/>
            <person name="Ohm R."/>
            <person name="Pangilinan J."/>
            <person name="Park H.-J."/>
            <person name="Ramirez L."/>
            <person name="Alfaro M."/>
            <person name="Sun H."/>
            <person name="Tritt A."/>
            <person name="Yoshinaga Y."/>
            <person name="Zwiers L.-H."/>
            <person name="Turgeon B."/>
            <person name="Goodwin S."/>
            <person name="Spatafora J."/>
            <person name="Crous P."/>
            <person name="Grigoriev I."/>
        </authorList>
    </citation>
    <scope>NUCLEOTIDE SEQUENCE</scope>
    <source>
        <strain evidence="1">CBS 122681</strain>
    </source>
</reference>
<gene>
    <name evidence="1" type="ORF">K491DRAFT_685070</name>
</gene>
<keyword evidence="2" id="KW-1185">Reference proteome</keyword>
<name>A0A6A6SLW8_9PLEO</name>
<organism evidence="1 2">
    <name type="scientific">Lophiostoma macrostomum CBS 122681</name>
    <dbReference type="NCBI Taxonomy" id="1314788"/>
    <lineage>
        <taxon>Eukaryota</taxon>
        <taxon>Fungi</taxon>
        <taxon>Dikarya</taxon>
        <taxon>Ascomycota</taxon>
        <taxon>Pezizomycotina</taxon>
        <taxon>Dothideomycetes</taxon>
        <taxon>Pleosporomycetidae</taxon>
        <taxon>Pleosporales</taxon>
        <taxon>Lophiostomataceae</taxon>
        <taxon>Lophiostoma</taxon>
    </lineage>
</organism>
<proteinExistence type="predicted"/>
<accession>A0A6A6SLW8</accession>
<dbReference type="AlphaFoldDB" id="A0A6A6SLW8"/>